<accession>A0A8T0HS76</accession>
<protein>
    <submittedName>
        <fullName evidence="2">Uncharacterized protein</fullName>
    </submittedName>
</protein>
<sequence>MKTLELAFKDTEISGFLGLKLLTPGPTHTFRKGAEVSDFLRSAPRHKNSGKPRHASKQYTQLLNLENRKGKQWKVHTS</sequence>
<evidence type="ECO:0000313" key="2">
    <source>
        <dbReference type="EMBL" id="KAG0573860.1"/>
    </source>
</evidence>
<keyword evidence="3" id="KW-1185">Reference proteome</keyword>
<evidence type="ECO:0000313" key="3">
    <source>
        <dbReference type="Proteomes" id="UP000822688"/>
    </source>
</evidence>
<dbReference type="EMBL" id="CM026426">
    <property type="protein sequence ID" value="KAG0573860.1"/>
    <property type="molecule type" value="Genomic_DNA"/>
</dbReference>
<dbReference type="AlphaFoldDB" id="A0A8T0HS76"/>
<feature type="region of interest" description="Disordered" evidence="1">
    <location>
        <begin position="43"/>
        <end position="63"/>
    </location>
</feature>
<gene>
    <name evidence="2" type="ORF">KC19_VG215900</name>
</gene>
<comment type="caution">
    <text evidence="2">The sequence shown here is derived from an EMBL/GenBank/DDBJ whole genome shotgun (WGS) entry which is preliminary data.</text>
</comment>
<proteinExistence type="predicted"/>
<feature type="compositionally biased region" description="Basic residues" evidence="1">
    <location>
        <begin position="43"/>
        <end position="56"/>
    </location>
</feature>
<dbReference type="Proteomes" id="UP000822688">
    <property type="component" value="Chromosome V"/>
</dbReference>
<reference evidence="2" key="1">
    <citation type="submission" date="2020-06" db="EMBL/GenBank/DDBJ databases">
        <title>WGS assembly of Ceratodon purpureus strain R40.</title>
        <authorList>
            <person name="Carey S.B."/>
            <person name="Jenkins J."/>
            <person name="Shu S."/>
            <person name="Lovell J.T."/>
            <person name="Sreedasyam A."/>
            <person name="Maumus F."/>
            <person name="Tiley G.P."/>
            <person name="Fernandez-Pozo N."/>
            <person name="Barry K."/>
            <person name="Chen C."/>
            <person name="Wang M."/>
            <person name="Lipzen A."/>
            <person name="Daum C."/>
            <person name="Saski C.A."/>
            <person name="Payton A.C."/>
            <person name="Mcbreen J.C."/>
            <person name="Conrad R.E."/>
            <person name="Kollar L.M."/>
            <person name="Olsson S."/>
            <person name="Huttunen S."/>
            <person name="Landis J.B."/>
            <person name="Wickett N.J."/>
            <person name="Johnson M.G."/>
            <person name="Rensing S.A."/>
            <person name="Grimwood J."/>
            <person name="Schmutz J."/>
            <person name="Mcdaniel S.F."/>
        </authorList>
    </citation>
    <scope>NUCLEOTIDE SEQUENCE</scope>
    <source>
        <strain evidence="2">R40</strain>
    </source>
</reference>
<name>A0A8T0HS76_CERPU</name>
<organism evidence="2 3">
    <name type="scientific">Ceratodon purpureus</name>
    <name type="common">Fire moss</name>
    <name type="synonym">Dicranum purpureum</name>
    <dbReference type="NCBI Taxonomy" id="3225"/>
    <lineage>
        <taxon>Eukaryota</taxon>
        <taxon>Viridiplantae</taxon>
        <taxon>Streptophyta</taxon>
        <taxon>Embryophyta</taxon>
        <taxon>Bryophyta</taxon>
        <taxon>Bryophytina</taxon>
        <taxon>Bryopsida</taxon>
        <taxon>Dicranidae</taxon>
        <taxon>Pseudoditrichales</taxon>
        <taxon>Ditrichaceae</taxon>
        <taxon>Ceratodon</taxon>
    </lineage>
</organism>
<evidence type="ECO:0000256" key="1">
    <source>
        <dbReference type="SAM" id="MobiDB-lite"/>
    </source>
</evidence>